<evidence type="ECO:0000313" key="3">
    <source>
        <dbReference type="Proteomes" id="UP000000763"/>
    </source>
</evidence>
<name>Q6H5P4_ORYSJ</name>
<dbReference type="Proteomes" id="UP000000763">
    <property type="component" value="Chromosome 9"/>
</dbReference>
<evidence type="ECO:0000313" key="2">
    <source>
        <dbReference type="EMBL" id="BAD25955.1"/>
    </source>
</evidence>
<sequence>MSITFFGDASIVEGSHDGGVVETANMAITESCDYSIPLACVHQRSGEQVSGTSAFDVLHREKAAIRRLRKVSTKQPVFPSPRLNHYMPIISTVDAMMETGGRTADEISSSLDDDRCTIVEDVYAMVAVKVLLAVAFIEKAHGTSLLTTLEI</sequence>
<reference evidence="2" key="2">
    <citation type="submission" date="2002-07" db="EMBL/GenBank/DDBJ databases">
        <title>Oryza sativa nipponbare(GA3) genomic DNA, chromosome 9, BAC clone:OJ1118_F11.</title>
        <authorList>
            <person name="Sasaki T."/>
            <person name="Matsumoto T."/>
            <person name="Hattori M."/>
            <person name="Sakaki Y."/>
            <person name="Katayose Y."/>
        </authorList>
    </citation>
    <scope>NUCLEOTIDE SEQUENCE</scope>
</reference>
<dbReference type="AlphaFoldDB" id="Q6H5P4"/>
<dbReference type="EMBL" id="AP005556">
    <property type="protein sequence ID" value="BAD25955.1"/>
    <property type="molecule type" value="Genomic_DNA"/>
</dbReference>
<dbReference type="EMBL" id="AP005312">
    <property type="protein sequence ID" value="BAD25852.1"/>
    <property type="molecule type" value="Genomic_DNA"/>
</dbReference>
<protein>
    <submittedName>
        <fullName evidence="2">Uncharacterized protein</fullName>
    </submittedName>
</protein>
<accession>Q6H5P4</accession>
<organism evidence="2 3">
    <name type="scientific">Oryza sativa subsp. japonica</name>
    <name type="common">Rice</name>
    <dbReference type="NCBI Taxonomy" id="39947"/>
    <lineage>
        <taxon>Eukaryota</taxon>
        <taxon>Viridiplantae</taxon>
        <taxon>Streptophyta</taxon>
        <taxon>Embryophyta</taxon>
        <taxon>Tracheophyta</taxon>
        <taxon>Spermatophyta</taxon>
        <taxon>Magnoliopsida</taxon>
        <taxon>Liliopsida</taxon>
        <taxon>Poales</taxon>
        <taxon>Poaceae</taxon>
        <taxon>BOP clade</taxon>
        <taxon>Oryzoideae</taxon>
        <taxon>Oryzeae</taxon>
        <taxon>Oryzinae</taxon>
        <taxon>Oryza</taxon>
        <taxon>Oryza sativa</taxon>
    </lineage>
</organism>
<reference evidence="3" key="4">
    <citation type="journal article" date="2008" name="Nucleic Acids Res.">
        <title>The rice annotation project database (RAP-DB): 2008 update.</title>
        <authorList>
            <consortium name="The rice annotation project (RAP)"/>
        </authorList>
    </citation>
    <scope>GENOME REANNOTATION</scope>
    <source>
        <strain evidence="3">cv. Nipponbare</strain>
    </source>
</reference>
<evidence type="ECO:0000313" key="1">
    <source>
        <dbReference type="EMBL" id="BAD25852.1"/>
    </source>
</evidence>
<reference evidence="1" key="1">
    <citation type="submission" date="2002-05" db="EMBL/GenBank/DDBJ databases">
        <title>Oryza sativa nipponbare(GA3) genomic DNA, chromosome 9, PAC clone:P0505H05.</title>
        <authorList>
            <person name="Sasaki T."/>
            <person name="Matsumoto T."/>
            <person name="Katayose Y."/>
        </authorList>
    </citation>
    <scope>NUCLEOTIDE SEQUENCE</scope>
</reference>
<gene>
    <name evidence="2" type="ORF">OJ1118_F11.3</name>
    <name evidence="1" type="ORF">P0505H05.46</name>
</gene>
<reference evidence="3" key="3">
    <citation type="journal article" date="2005" name="Nature">
        <title>The map-based sequence of the rice genome.</title>
        <authorList>
            <consortium name="International rice genome sequencing project (IRGSP)"/>
            <person name="Matsumoto T."/>
            <person name="Wu J."/>
            <person name="Kanamori H."/>
            <person name="Katayose Y."/>
            <person name="Fujisawa M."/>
            <person name="Namiki N."/>
            <person name="Mizuno H."/>
            <person name="Yamamoto K."/>
            <person name="Antonio B.A."/>
            <person name="Baba T."/>
            <person name="Sakata K."/>
            <person name="Nagamura Y."/>
            <person name="Aoki H."/>
            <person name="Arikawa K."/>
            <person name="Arita K."/>
            <person name="Bito T."/>
            <person name="Chiden Y."/>
            <person name="Fujitsuka N."/>
            <person name="Fukunaka R."/>
            <person name="Hamada M."/>
            <person name="Harada C."/>
            <person name="Hayashi A."/>
            <person name="Hijishita S."/>
            <person name="Honda M."/>
            <person name="Hosokawa S."/>
            <person name="Ichikawa Y."/>
            <person name="Idonuma A."/>
            <person name="Iijima M."/>
            <person name="Ikeda M."/>
            <person name="Ikeno M."/>
            <person name="Ito K."/>
            <person name="Ito S."/>
            <person name="Ito T."/>
            <person name="Ito Y."/>
            <person name="Ito Y."/>
            <person name="Iwabuchi A."/>
            <person name="Kamiya K."/>
            <person name="Karasawa W."/>
            <person name="Kurita K."/>
            <person name="Katagiri S."/>
            <person name="Kikuta A."/>
            <person name="Kobayashi H."/>
            <person name="Kobayashi N."/>
            <person name="Machita K."/>
            <person name="Maehara T."/>
            <person name="Masukawa M."/>
            <person name="Mizubayashi T."/>
            <person name="Mukai Y."/>
            <person name="Nagasaki H."/>
            <person name="Nagata Y."/>
            <person name="Naito S."/>
            <person name="Nakashima M."/>
            <person name="Nakama Y."/>
            <person name="Nakamichi Y."/>
            <person name="Nakamura M."/>
            <person name="Meguro A."/>
            <person name="Negishi M."/>
            <person name="Ohta I."/>
            <person name="Ohta T."/>
            <person name="Okamoto M."/>
            <person name="Ono N."/>
            <person name="Saji S."/>
            <person name="Sakaguchi M."/>
            <person name="Sakai K."/>
            <person name="Shibata M."/>
            <person name="Shimokawa T."/>
            <person name="Song J."/>
            <person name="Takazaki Y."/>
            <person name="Terasawa K."/>
            <person name="Tsugane M."/>
            <person name="Tsuji K."/>
            <person name="Ueda S."/>
            <person name="Waki K."/>
            <person name="Yamagata H."/>
            <person name="Yamamoto M."/>
            <person name="Yamamoto S."/>
            <person name="Yamane H."/>
            <person name="Yoshiki S."/>
            <person name="Yoshihara R."/>
            <person name="Yukawa K."/>
            <person name="Zhong H."/>
            <person name="Yano M."/>
            <person name="Yuan Q."/>
            <person name="Ouyang S."/>
            <person name="Liu J."/>
            <person name="Jones K.M."/>
            <person name="Gansberger K."/>
            <person name="Moffat K."/>
            <person name="Hill J."/>
            <person name="Bera J."/>
            <person name="Fadrosh D."/>
            <person name="Jin S."/>
            <person name="Johri S."/>
            <person name="Kim M."/>
            <person name="Overton L."/>
            <person name="Reardon M."/>
            <person name="Tsitrin T."/>
            <person name="Vuong H."/>
            <person name="Weaver B."/>
            <person name="Ciecko A."/>
            <person name="Tallon L."/>
            <person name="Jackson J."/>
            <person name="Pai G."/>
            <person name="Aken S.V."/>
            <person name="Utterback T."/>
            <person name="Reidmuller S."/>
            <person name="Feldblyum T."/>
            <person name="Hsiao J."/>
            <person name="Zismann V."/>
            <person name="Iobst S."/>
            <person name="de Vazeille A.R."/>
            <person name="Buell C.R."/>
            <person name="Ying K."/>
            <person name="Li Y."/>
            <person name="Lu T."/>
            <person name="Huang Y."/>
            <person name="Zhao Q."/>
            <person name="Feng Q."/>
            <person name="Zhang L."/>
            <person name="Zhu J."/>
            <person name="Weng Q."/>
            <person name="Mu J."/>
            <person name="Lu Y."/>
            <person name="Fan D."/>
            <person name="Liu Y."/>
            <person name="Guan J."/>
            <person name="Zhang Y."/>
            <person name="Yu S."/>
            <person name="Liu X."/>
            <person name="Zhang Y."/>
            <person name="Hong G."/>
            <person name="Han B."/>
            <person name="Choisne N."/>
            <person name="Demange N."/>
            <person name="Orjeda G."/>
            <person name="Samain S."/>
            <person name="Cattolico L."/>
            <person name="Pelletier E."/>
            <person name="Couloux A."/>
            <person name="Segurens B."/>
            <person name="Wincker P."/>
            <person name="D'Hont A."/>
            <person name="Scarpelli C."/>
            <person name="Weissenbach J."/>
            <person name="Salanoubat M."/>
            <person name="Quetier F."/>
            <person name="Yu Y."/>
            <person name="Kim H.R."/>
            <person name="Rambo T."/>
            <person name="Currie J."/>
            <person name="Collura K."/>
            <person name="Luo M."/>
            <person name="Yang T."/>
            <person name="Ammiraju J.S.S."/>
            <person name="Engler F."/>
            <person name="Soderlund C."/>
            <person name="Wing R.A."/>
            <person name="Palmer L.E."/>
            <person name="de la Bastide M."/>
            <person name="Spiegel L."/>
            <person name="Nascimento L."/>
            <person name="Zutavern T."/>
            <person name="O'Shaughnessy A."/>
            <person name="Dike S."/>
            <person name="Dedhia N."/>
            <person name="Preston R."/>
            <person name="Balija V."/>
            <person name="McCombie W.R."/>
            <person name="Chow T."/>
            <person name="Chen H."/>
            <person name="Chung M."/>
            <person name="Chen C."/>
            <person name="Shaw J."/>
            <person name="Wu H."/>
            <person name="Hsiao K."/>
            <person name="Chao Y."/>
            <person name="Chu M."/>
            <person name="Cheng C."/>
            <person name="Hour A."/>
            <person name="Lee P."/>
            <person name="Lin S."/>
            <person name="Lin Y."/>
            <person name="Liou J."/>
            <person name="Liu S."/>
            <person name="Hsing Y."/>
            <person name="Raghuvanshi S."/>
            <person name="Mohanty A."/>
            <person name="Bharti A.K."/>
            <person name="Gaur A."/>
            <person name="Gupta V."/>
            <person name="Kumar D."/>
            <person name="Ravi V."/>
            <person name="Vij S."/>
            <person name="Kapur A."/>
            <person name="Khurana P."/>
            <person name="Khurana P."/>
            <person name="Khurana J.P."/>
            <person name="Tyagi A.K."/>
            <person name="Gaikwad K."/>
            <person name="Singh A."/>
            <person name="Dalal V."/>
            <person name="Srivastava S."/>
            <person name="Dixit A."/>
            <person name="Pal A.K."/>
            <person name="Ghazi I.A."/>
            <person name="Yadav M."/>
            <person name="Pandit A."/>
            <person name="Bhargava A."/>
            <person name="Sureshbabu K."/>
            <person name="Batra K."/>
            <person name="Sharma T.R."/>
            <person name="Mohapatra T."/>
            <person name="Singh N.K."/>
            <person name="Messing J."/>
            <person name="Nelson A.B."/>
            <person name="Fuks G."/>
            <person name="Kavchok S."/>
            <person name="Keizer G."/>
            <person name="Linton E."/>
            <person name="Llaca V."/>
            <person name="Song R."/>
            <person name="Tanyolac B."/>
            <person name="Young S."/>
            <person name="Ho-Il K."/>
            <person name="Hahn J.H."/>
            <person name="Sangsakoo G."/>
            <person name="Vanavichit A."/>
            <person name="de Mattos Luiz.A.T."/>
            <person name="Zimmer P.D."/>
            <person name="Malone G."/>
            <person name="Dellagostin O."/>
            <person name="de Oliveira A.C."/>
            <person name="Bevan M."/>
            <person name="Bancroft I."/>
            <person name="Minx P."/>
            <person name="Cordum H."/>
            <person name="Wilson R."/>
            <person name="Cheng Z."/>
            <person name="Jin W."/>
            <person name="Jiang J."/>
            <person name="Leong S.A."/>
            <person name="Iwama H."/>
            <person name="Gojobori T."/>
            <person name="Itoh T."/>
            <person name="Niimura Y."/>
            <person name="Fujii Y."/>
            <person name="Habara T."/>
            <person name="Sakai H."/>
            <person name="Sato Y."/>
            <person name="Wilson G."/>
            <person name="Kumar K."/>
            <person name="McCouch S."/>
            <person name="Juretic N."/>
            <person name="Hoen D."/>
            <person name="Wright S."/>
            <person name="Bruskiewich R."/>
            <person name="Bureau T."/>
            <person name="Miyao A."/>
            <person name="Hirochika H."/>
            <person name="Nishikawa T."/>
            <person name="Kadowaki K."/>
            <person name="Sugiura M."/>
            <person name="Burr B."/>
            <person name="Sasaki T."/>
        </authorList>
    </citation>
    <scope>NUCLEOTIDE SEQUENCE [LARGE SCALE GENOMIC DNA]</scope>
    <source>
        <strain evidence="3">cv. Nipponbare</strain>
    </source>
</reference>
<proteinExistence type="predicted"/>